<dbReference type="PRINTS" id="PR00081">
    <property type="entry name" value="GDHRDH"/>
</dbReference>
<dbReference type="Pfam" id="PF13561">
    <property type="entry name" value="adh_short_C2"/>
    <property type="match status" value="1"/>
</dbReference>
<dbReference type="GO" id="GO:0004316">
    <property type="term" value="F:3-oxoacyl-[acyl-carrier-protein] reductase (NADPH) activity"/>
    <property type="evidence" value="ECO:0007669"/>
    <property type="project" value="UniProtKB-EC"/>
</dbReference>
<dbReference type="InterPro" id="IPR002347">
    <property type="entry name" value="SDR_fam"/>
</dbReference>
<keyword evidence="2 4" id="KW-0560">Oxidoreductase</keyword>
<dbReference type="NCBIfam" id="NF047420">
    <property type="entry name" value="EF_P_mod_YmfI"/>
    <property type="match status" value="1"/>
</dbReference>
<comment type="caution">
    <text evidence="4">The sequence shown here is derived from an EMBL/GenBank/DDBJ whole genome shotgun (WGS) entry which is preliminary data.</text>
</comment>
<dbReference type="GO" id="GO:0032787">
    <property type="term" value="P:monocarboxylic acid metabolic process"/>
    <property type="evidence" value="ECO:0007669"/>
    <property type="project" value="UniProtKB-ARBA"/>
</dbReference>
<dbReference type="InterPro" id="IPR050259">
    <property type="entry name" value="SDR"/>
</dbReference>
<keyword evidence="5" id="KW-1185">Reference proteome</keyword>
<feature type="domain" description="Ketoreductase" evidence="3">
    <location>
        <begin position="7"/>
        <end position="192"/>
    </location>
</feature>
<dbReference type="AlphaFoldDB" id="A0AAJ1TJ37"/>
<dbReference type="Proteomes" id="UP001238450">
    <property type="component" value="Unassembled WGS sequence"/>
</dbReference>
<dbReference type="InterPro" id="IPR057326">
    <property type="entry name" value="KR_dom"/>
</dbReference>
<organism evidence="4 5">
    <name type="scientific">Croceifilum oryzae</name>
    <dbReference type="NCBI Taxonomy" id="1553429"/>
    <lineage>
        <taxon>Bacteria</taxon>
        <taxon>Bacillati</taxon>
        <taxon>Bacillota</taxon>
        <taxon>Bacilli</taxon>
        <taxon>Bacillales</taxon>
        <taxon>Thermoactinomycetaceae</taxon>
        <taxon>Croceifilum</taxon>
    </lineage>
</organism>
<evidence type="ECO:0000313" key="5">
    <source>
        <dbReference type="Proteomes" id="UP001238450"/>
    </source>
</evidence>
<dbReference type="InterPro" id="IPR020904">
    <property type="entry name" value="Sc_DH/Rdtase_CS"/>
</dbReference>
<dbReference type="Gene3D" id="3.40.50.720">
    <property type="entry name" value="NAD(P)-binding Rossmann-like Domain"/>
    <property type="match status" value="1"/>
</dbReference>
<accession>A0AAJ1TJ37</accession>
<evidence type="ECO:0000313" key="4">
    <source>
        <dbReference type="EMBL" id="MDQ0416914.1"/>
    </source>
</evidence>
<dbReference type="PANTHER" id="PTHR42879">
    <property type="entry name" value="3-OXOACYL-(ACYL-CARRIER-PROTEIN) REDUCTASE"/>
    <property type="match status" value="1"/>
</dbReference>
<dbReference type="EC" id="1.1.1.100" evidence="4"/>
<dbReference type="SUPFAM" id="SSF51735">
    <property type="entry name" value="NAD(P)-binding Rossmann-fold domains"/>
    <property type="match status" value="1"/>
</dbReference>
<gene>
    <name evidence="4" type="ORF">J2Z48_001086</name>
</gene>
<dbReference type="RefSeq" id="WP_307251588.1">
    <property type="nucleotide sequence ID" value="NZ_JAUSUV010000004.1"/>
</dbReference>
<evidence type="ECO:0000259" key="3">
    <source>
        <dbReference type="SMART" id="SM00822"/>
    </source>
</evidence>
<name>A0AAJ1TJ37_9BACL</name>
<dbReference type="SMART" id="SM00822">
    <property type="entry name" value="PKS_KR"/>
    <property type="match status" value="1"/>
</dbReference>
<protein>
    <submittedName>
        <fullName evidence="4">3-oxoacyl-[acyl-carrier protein] reductase</fullName>
        <ecNumber evidence="4">1.1.1.100</ecNumber>
    </submittedName>
</protein>
<dbReference type="EMBL" id="JAUSUV010000004">
    <property type="protein sequence ID" value="MDQ0416914.1"/>
    <property type="molecule type" value="Genomic_DNA"/>
</dbReference>
<dbReference type="PROSITE" id="PS00061">
    <property type="entry name" value="ADH_SHORT"/>
    <property type="match status" value="1"/>
</dbReference>
<comment type="similarity">
    <text evidence="1">Belongs to the short-chain dehydrogenases/reductases (SDR) family.</text>
</comment>
<evidence type="ECO:0000256" key="1">
    <source>
        <dbReference type="ARBA" id="ARBA00006484"/>
    </source>
</evidence>
<dbReference type="PRINTS" id="PR00080">
    <property type="entry name" value="SDRFAMILY"/>
</dbReference>
<dbReference type="PANTHER" id="PTHR42879:SF2">
    <property type="entry name" value="3-OXOACYL-[ACYL-CARRIER-PROTEIN] REDUCTASE FABG"/>
    <property type="match status" value="1"/>
</dbReference>
<evidence type="ECO:0000256" key="2">
    <source>
        <dbReference type="ARBA" id="ARBA00023002"/>
    </source>
</evidence>
<dbReference type="FunFam" id="3.40.50.720:FF:000173">
    <property type="entry name" value="3-oxoacyl-[acyl-carrier protein] reductase"/>
    <property type="match status" value="1"/>
</dbReference>
<reference evidence="4 5" key="1">
    <citation type="submission" date="2023-07" db="EMBL/GenBank/DDBJ databases">
        <title>Genomic Encyclopedia of Type Strains, Phase IV (KMG-IV): sequencing the most valuable type-strain genomes for metagenomic binning, comparative biology and taxonomic classification.</title>
        <authorList>
            <person name="Goeker M."/>
        </authorList>
    </citation>
    <scope>NUCLEOTIDE SEQUENCE [LARGE SCALE GENOMIC DNA]</scope>
    <source>
        <strain evidence="4 5">DSM 46876</strain>
    </source>
</reference>
<sequence length="249" mass="26627">MKSLEGQVVWISGASGGIGGAIAIRVAELGAKVAVCFQRSPERAEEIVRKCREVGSQAERFHLDVKQAESVRSCYQQICWTLGAPTIVIHAAGGTQVGLLQDVTMEQYNELMDTHVRGAVQMIQSAIPKMIEQKQGRIILLSSIWGETGGAGEVIYSAAKGAIQGLTKSLAKELARSHITVNAVAPGAIKTPLLSVQLADKEQTELAEEIPMGRLGKPEEVAGLISHLCEPESGYITGQVIHVNGGWYT</sequence>
<dbReference type="InterPro" id="IPR036291">
    <property type="entry name" value="NAD(P)-bd_dom_sf"/>
</dbReference>
<proteinExistence type="inferred from homology"/>